<organism evidence="1 2">
    <name type="scientific">Desulfonema magnum</name>
    <dbReference type="NCBI Taxonomy" id="45655"/>
    <lineage>
        <taxon>Bacteria</taxon>
        <taxon>Pseudomonadati</taxon>
        <taxon>Thermodesulfobacteriota</taxon>
        <taxon>Desulfobacteria</taxon>
        <taxon>Desulfobacterales</taxon>
        <taxon>Desulfococcaceae</taxon>
        <taxon>Desulfonema</taxon>
    </lineage>
</organism>
<dbReference type="KEGG" id="dmm:dnm_063570"/>
<evidence type="ECO:0000313" key="1">
    <source>
        <dbReference type="EMBL" id="QTA90296.1"/>
    </source>
</evidence>
<name>A0A975GQQ9_9BACT</name>
<dbReference type="EMBL" id="CP061800">
    <property type="protein sequence ID" value="QTA90296.1"/>
    <property type="molecule type" value="Genomic_DNA"/>
</dbReference>
<gene>
    <name evidence="1" type="ORF">dnm_063570</name>
</gene>
<accession>A0A975GQQ9</accession>
<dbReference type="Proteomes" id="UP000663722">
    <property type="component" value="Chromosome"/>
</dbReference>
<keyword evidence="2" id="KW-1185">Reference proteome</keyword>
<sequence length="61" mass="6637">MSGVPNLQFGRSAWFPGFGNIAKLQVWHSGATDRFFKFTEGLTGKVHINEPCGPGPSTLFP</sequence>
<protein>
    <submittedName>
        <fullName evidence="1">Uncharacterized protein</fullName>
    </submittedName>
</protein>
<evidence type="ECO:0000313" key="2">
    <source>
        <dbReference type="Proteomes" id="UP000663722"/>
    </source>
</evidence>
<dbReference type="AlphaFoldDB" id="A0A975GQQ9"/>
<proteinExistence type="predicted"/>
<reference evidence="1" key="1">
    <citation type="journal article" date="2021" name="Microb. Physiol.">
        <title>Proteogenomic Insights into the Physiology of Marine, Sulfate-Reducing, Filamentous Desulfonema limicola and Desulfonema magnum.</title>
        <authorList>
            <person name="Schnaars V."/>
            <person name="Wohlbrand L."/>
            <person name="Scheve S."/>
            <person name="Hinrichs C."/>
            <person name="Reinhardt R."/>
            <person name="Rabus R."/>
        </authorList>
    </citation>
    <scope>NUCLEOTIDE SEQUENCE</scope>
    <source>
        <strain evidence="1">4be13</strain>
    </source>
</reference>